<gene>
    <name evidence="11" type="ORF">PVAP13_3KG292200</name>
</gene>
<dbReference type="EMBL" id="CM029041">
    <property type="protein sequence ID" value="KAG2625890.1"/>
    <property type="molecule type" value="Genomic_DNA"/>
</dbReference>
<evidence type="ECO:0000256" key="6">
    <source>
        <dbReference type="ARBA" id="ARBA00023175"/>
    </source>
</evidence>
<accession>A0A8T0UT33</accession>
<keyword evidence="3 8" id="KW-0547">Nucleotide-binding</keyword>
<dbReference type="PROSITE" id="PS00410">
    <property type="entry name" value="G_DYNAMIN_1"/>
    <property type="match status" value="1"/>
</dbReference>
<comment type="caution">
    <text evidence="11">The sequence shown here is derived from an EMBL/GenBank/DDBJ whole genome shotgun (WGS) entry which is preliminary data.</text>
</comment>
<evidence type="ECO:0000259" key="10">
    <source>
        <dbReference type="PROSITE" id="PS51718"/>
    </source>
</evidence>
<keyword evidence="1" id="KW-0963">Cytoplasm</keyword>
<keyword evidence="12" id="KW-1185">Reference proteome</keyword>
<dbReference type="InterPro" id="IPR000375">
    <property type="entry name" value="Dynamin_stalk"/>
</dbReference>
<dbReference type="Gene3D" id="1.20.120.1240">
    <property type="entry name" value="Dynamin, middle domain"/>
    <property type="match status" value="1"/>
</dbReference>
<name>A0A8T0UT33_PANVG</name>
<dbReference type="Gene3D" id="3.40.50.300">
    <property type="entry name" value="P-loop containing nucleotide triphosphate hydrolases"/>
    <property type="match status" value="1"/>
</dbReference>
<protein>
    <recommendedName>
        <fullName evidence="13">Dynamin-related protein 5A</fullName>
    </recommendedName>
</protein>
<keyword evidence="2" id="KW-0493">Microtubule</keyword>
<dbReference type="FunFam" id="3.40.50.300:FF:000228">
    <property type="entry name" value="dynamin-related protein 1E"/>
    <property type="match status" value="1"/>
</dbReference>
<evidence type="ECO:0000256" key="7">
    <source>
        <dbReference type="ARBA" id="ARBA00060413"/>
    </source>
</evidence>
<dbReference type="GO" id="GO:0005525">
    <property type="term" value="F:GTP binding"/>
    <property type="evidence" value="ECO:0007669"/>
    <property type="project" value="UniProtKB-KW"/>
</dbReference>
<keyword evidence="5 8" id="KW-0342">GTP-binding</keyword>
<evidence type="ECO:0000259" key="9">
    <source>
        <dbReference type="PROSITE" id="PS51388"/>
    </source>
</evidence>
<evidence type="ECO:0000256" key="4">
    <source>
        <dbReference type="ARBA" id="ARBA00022801"/>
    </source>
</evidence>
<dbReference type="SMART" id="SM00302">
    <property type="entry name" value="GED"/>
    <property type="match status" value="1"/>
</dbReference>
<dbReference type="AlphaFoldDB" id="A0A8T0UT33"/>
<keyword evidence="4" id="KW-0378">Hydrolase</keyword>
<reference evidence="11" key="1">
    <citation type="submission" date="2020-05" db="EMBL/GenBank/DDBJ databases">
        <title>WGS assembly of Panicum virgatum.</title>
        <authorList>
            <person name="Lovell J.T."/>
            <person name="Jenkins J."/>
            <person name="Shu S."/>
            <person name="Juenger T.E."/>
            <person name="Schmutz J."/>
        </authorList>
    </citation>
    <scope>NUCLEOTIDE SEQUENCE</scope>
    <source>
        <strain evidence="11">AP13</strain>
    </source>
</reference>
<dbReference type="Pfam" id="PF02212">
    <property type="entry name" value="GED"/>
    <property type="match status" value="1"/>
</dbReference>
<feature type="domain" description="GED" evidence="9">
    <location>
        <begin position="511"/>
        <end position="603"/>
    </location>
</feature>
<evidence type="ECO:0000256" key="2">
    <source>
        <dbReference type="ARBA" id="ARBA00022701"/>
    </source>
</evidence>
<evidence type="ECO:0000256" key="5">
    <source>
        <dbReference type="ARBA" id="ARBA00023134"/>
    </source>
</evidence>
<dbReference type="GO" id="GO:0005874">
    <property type="term" value="C:microtubule"/>
    <property type="evidence" value="ECO:0007669"/>
    <property type="project" value="UniProtKB-KW"/>
</dbReference>
<feature type="domain" description="Dynamin-type G" evidence="10">
    <location>
        <begin position="31"/>
        <end position="299"/>
    </location>
</feature>
<dbReference type="Proteomes" id="UP000823388">
    <property type="component" value="Chromosome 3K"/>
</dbReference>
<evidence type="ECO:0000256" key="3">
    <source>
        <dbReference type="ARBA" id="ARBA00022741"/>
    </source>
</evidence>
<dbReference type="GO" id="GO:0009524">
    <property type="term" value="C:phragmoplast"/>
    <property type="evidence" value="ECO:0007669"/>
    <property type="project" value="UniProtKB-SubCell"/>
</dbReference>
<dbReference type="InterPro" id="IPR045063">
    <property type="entry name" value="Dynamin_N"/>
</dbReference>
<dbReference type="PROSITE" id="PS51718">
    <property type="entry name" value="G_DYNAMIN_2"/>
    <property type="match status" value="1"/>
</dbReference>
<dbReference type="InterPro" id="IPR001401">
    <property type="entry name" value="Dynamin_GTPase"/>
</dbReference>
<dbReference type="GO" id="GO:0003924">
    <property type="term" value="F:GTPase activity"/>
    <property type="evidence" value="ECO:0007669"/>
    <property type="project" value="InterPro"/>
</dbReference>
<dbReference type="PRINTS" id="PR00195">
    <property type="entry name" value="DYNAMIN"/>
</dbReference>
<dbReference type="CDD" id="cd08771">
    <property type="entry name" value="DLP_1"/>
    <property type="match status" value="1"/>
</dbReference>
<comment type="subcellular location">
    <subcellularLocation>
        <location evidence="7">Cytoplasm</location>
        <location evidence="7">Cytoskeleton</location>
        <location evidence="7">Phragmoplast</location>
    </subcellularLocation>
</comment>
<keyword evidence="6" id="KW-0505">Motor protein</keyword>
<dbReference type="Pfam" id="PF01031">
    <property type="entry name" value="Dynamin_M"/>
    <property type="match status" value="1"/>
</dbReference>
<dbReference type="PANTHER" id="PTHR11566:SF159">
    <property type="entry name" value="PHRAGMOPLASTIN DRP1A"/>
    <property type="match status" value="1"/>
</dbReference>
<evidence type="ECO:0000313" key="12">
    <source>
        <dbReference type="Proteomes" id="UP000823388"/>
    </source>
</evidence>
<dbReference type="InterPro" id="IPR022812">
    <property type="entry name" value="Dynamin"/>
</dbReference>
<dbReference type="GO" id="GO:0016020">
    <property type="term" value="C:membrane"/>
    <property type="evidence" value="ECO:0007669"/>
    <property type="project" value="TreeGrafter"/>
</dbReference>
<proteinExistence type="inferred from homology"/>
<dbReference type="FunFam" id="1.20.120.1240:FF:000010">
    <property type="entry name" value="Dynamin-related protein 5A"/>
    <property type="match status" value="1"/>
</dbReference>
<evidence type="ECO:0000313" key="11">
    <source>
        <dbReference type="EMBL" id="KAG2625890.1"/>
    </source>
</evidence>
<evidence type="ECO:0000256" key="1">
    <source>
        <dbReference type="ARBA" id="ARBA00022490"/>
    </source>
</evidence>
<comment type="similarity">
    <text evidence="8">Belongs to the TRAFAC class dynamin-like GTPase superfamily. Dynamin/Fzo/YdjA family.</text>
</comment>
<organism evidence="11 12">
    <name type="scientific">Panicum virgatum</name>
    <name type="common">Blackwell switchgrass</name>
    <dbReference type="NCBI Taxonomy" id="38727"/>
    <lineage>
        <taxon>Eukaryota</taxon>
        <taxon>Viridiplantae</taxon>
        <taxon>Streptophyta</taxon>
        <taxon>Embryophyta</taxon>
        <taxon>Tracheophyta</taxon>
        <taxon>Spermatophyta</taxon>
        <taxon>Magnoliopsida</taxon>
        <taxon>Liliopsida</taxon>
        <taxon>Poales</taxon>
        <taxon>Poaceae</taxon>
        <taxon>PACMAD clade</taxon>
        <taxon>Panicoideae</taxon>
        <taxon>Panicodae</taxon>
        <taxon>Paniceae</taxon>
        <taxon>Panicinae</taxon>
        <taxon>Panicum</taxon>
        <taxon>Panicum sect. Hiantes</taxon>
    </lineage>
</organism>
<dbReference type="InterPro" id="IPR027417">
    <property type="entry name" value="P-loop_NTPase"/>
</dbReference>
<evidence type="ECO:0008006" key="13">
    <source>
        <dbReference type="Google" id="ProtNLM"/>
    </source>
</evidence>
<evidence type="ECO:0000256" key="8">
    <source>
        <dbReference type="RuleBase" id="RU003932"/>
    </source>
</evidence>
<dbReference type="Pfam" id="PF00350">
    <property type="entry name" value="Dynamin_N"/>
    <property type="match status" value="1"/>
</dbReference>
<dbReference type="InterPro" id="IPR020850">
    <property type="entry name" value="GED_dom"/>
</dbReference>
<dbReference type="PANTHER" id="PTHR11566">
    <property type="entry name" value="DYNAMIN"/>
    <property type="match status" value="1"/>
</dbReference>
<dbReference type="InterPro" id="IPR019762">
    <property type="entry name" value="Dynamin_GTPase_CS"/>
</dbReference>
<dbReference type="InterPro" id="IPR003130">
    <property type="entry name" value="GED"/>
</dbReference>
<dbReference type="GO" id="GO:0008017">
    <property type="term" value="F:microtubule binding"/>
    <property type="evidence" value="ECO:0007669"/>
    <property type="project" value="TreeGrafter"/>
</dbReference>
<sequence length="603" mass="68118">MENLISLVNKLQRACTALGDHGEESALPTLWDSLPAIAVVGGQSSGKSSVLESVVGKDFLPRGSGIVTRRPLVLQLHRIDGDREYAEFMHQPRKRYTDFAAVRKEIADETDRETGRSKQISPVPIHLSIYSPNVVNLTLVDLPGLTKVAVEGQPDSIVQDIENMVRSYIEKPNCIILAVSPANQDLATSDAIKISREVDPKGERTFGVLTKIDLMDKGTDAVDILEGRSYRLQHPWVGVVNRSQQDINKNVDMIAARRREREYFSSTPEYKHLAPRMGSEYLAKMLSKHLEQVIKSRIPGIQSLITKTIAELETELNRLGKPIANDAGGKLYTIMEICRMFDSIYKEHLDGVRPGGEKVYHVFDNQFPVAIKRLQFDKQLSMENVRKLITEADGYQPHLIAPEQGYRRLIESCLVSIRGPAEAAVDTDLVRKAMSETHELKQFPTLRVEVGNAAFESLDRMRDESKKNTLKLVDMECSYLTVDFFRKLPQDVEKGGNPSHSIFDRYNDTYLRRIGQTVLSYVNMVCATLRNSIPKSIVYCQVREAKRSLLDHFFTELGAREMKQLSKLLDEDPAVMGRRTNLAKRLELYRSAQSEIDAVAWSK</sequence>
<dbReference type="InterPro" id="IPR030381">
    <property type="entry name" value="G_DYNAMIN_dom"/>
</dbReference>
<dbReference type="SMART" id="SM00053">
    <property type="entry name" value="DYNc"/>
    <property type="match status" value="1"/>
</dbReference>
<dbReference type="SUPFAM" id="SSF52540">
    <property type="entry name" value="P-loop containing nucleoside triphosphate hydrolases"/>
    <property type="match status" value="1"/>
</dbReference>
<dbReference type="PROSITE" id="PS51388">
    <property type="entry name" value="GED"/>
    <property type="match status" value="1"/>
</dbReference>